<name>A0ABR0BFX5_PURLI</name>
<feature type="compositionally biased region" description="Basic residues" evidence="1">
    <location>
        <begin position="1"/>
        <end position="13"/>
    </location>
</feature>
<evidence type="ECO:0000256" key="1">
    <source>
        <dbReference type="SAM" id="MobiDB-lite"/>
    </source>
</evidence>
<dbReference type="EMBL" id="JAWRVI010000130">
    <property type="protein sequence ID" value="KAK4075194.1"/>
    <property type="molecule type" value="Genomic_DNA"/>
</dbReference>
<dbReference type="Pfam" id="PF13424">
    <property type="entry name" value="TPR_12"/>
    <property type="match status" value="2"/>
</dbReference>
<dbReference type="InterPro" id="IPR011990">
    <property type="entry name" value="TPR-like_helical_dom_sf"/>
</dbReference>
<dbReference type="SUPFAM" id="SSF48452">
    <property type="entry name" value="TPR-like"/>
    <property type="match status" value="2"/>
</dbReference>
<evidence type="ECO:0008006" key="4">
    <source>
        <dbReference type="Google" id="ProtNLM"/>
    </source>
</evidence>
<dbReference type="InterPro" id="IPR053137">
    <property type="entry name" value="NLR-like"/>
</dbReference>
<proteinExistence type="predicted"/>
<keyword evidence="3" id="KW-1185">Reference proteome</keyword>
<comment type="caution">
    <text evidence="2">The sequence shown here is derived from an EMBL/GenBank/DDBJ whole genome shotgun (WGS) entry which is preliminary data.</text>
</comment>
<sequence length="1010" mass="111645">MPVSSRKRRRTRFSKPPSPPKLSLPTSDTDYSDPVIQSWLENMSPLDSAPDNEGSGVNLNEQCVLVGRCRARSASLLDLQRQHGKHLVGIIKERQGDVLGDTPEGRKHTALNWPLRKCCTVSRGGCETLAGATVGLNWRLGIAANMQQKQPSAWPGSAAAISGCDPLSHQTAVVGCAASVHRIQQELAINAENECELKDLWRLPSPRLGRSRSVARPQQQLRLDAQKAPLEHTRRARPIMAESGPRYSRGARRLPANPKFVSRPSDAAELDQRLTPRQSSRQIFVLYGLAGIGKTQLAADFARRHQATFTSVIWLQAETEVALRESMASQAHALPSKGTTGKCGNVEQAVSLVLRWLASPDNSGWLVVLDGVGQGGPGDSATRAQYLQSYMPQGSGCVLITTRLLHLAGLGDAKLVRAVDRDLSKAIFDQWYGDWPAAHPSEDPSQILNPLGGIPLAIAQAALYLRETGCDAASYLRRFEREGPRLIECGDLPRDELLSYPGSMGRNLRQIVQSVHEEDPEAAELLTLWSCIHNVLWFGQISSQSSSDSTWPWFYKLGHSEAEFRRTMKLFARHSIIEKHGCGYRMHPLVHRWLFYLPIASEIAGYLQSAIIILGQATVPNSKRGFWFAHKRVLPHATKCVAWLEQGVLPVELNEATLRSLSLLGNLFLDQGPLQTAEFLYKYLVQNCRALLGAHHLSTLAAMKGLGNTLSRLGRSPEAEGIYLQAQQACEGLQFKDGYYRLMLEILDDLATLYFDQGKLEEAVVRLEQMLDEKKKMLGLEDPSTLNTMVRLADVCAHVFHARKEWEDTELWEEAERWYLGAVAGLMKKLGLEHPFTLNALNNLGLLYARGGCTQDAIAFCFFALTGFRLSFGSAHLRTLNTVHSIGTLFREQANHCAAATMYQRALEGYRDVLGPEHPATLNAAHNLAIVLESSEDRENGALYPRTSGLHEKLIGSQYPLTSSTFDGVITALGKRGLYGTVEAMREWATEGSELAQLLARESISSNGRL</sequence>
<reference evidence="2 3" key="1">
    <citation type="journal article" date="2024" name="Microbiol. Resour. Announc.">
        <title>Genome annotations for the ascomycete fungi Trichoderma harzianum, Trichoderma aggressivum, and Purpureocillium lilacinum.</title>
        <authorList>
            <person name="Beijen E.P.W."/>
            <person name="Ohm R.A."/>
        </authorList>
    </citation>
    <scope>NUCLEOTIDE SEQUENCE [LARGE SCALE GENOMIC DNA]</scope>
    <source>
        <strain evidence="2 3">CBS 150709</strain>
    </source>
</reference>
<dbReference type="SUPFAM" id="SSF52540">
    <property type="entry name" value="P-loop containing nucleoside triphosphate hydrolases"/>
    <property type="match status" value="1"/>
</dbReference>
<dbReference type="Pfam" id="PF13374">
    <property type="entry name" value="TPR_10"/>
    <property type="match status" value="1"/>
</dbReference>
<evidence type="ECO:0000313" key="2">
    <source>
        <dbReference type="EMBL" id="KAK4075194.1"/>
    </source>
</evidence>
<dbReference type="PANTHER" id="PTHR46082:SF6">
    <property type="entry name" value="AAA+ ATPASE DOMAIN-CONTAINING PROTEIN-RELATED"/>
    <property type="match status" value="1"/>
</dbReference>
<dbReference type="Gene3D" id="1.25.40.10">
    <property type="entry name" value="Tetratricopeptide repeat domain"/>
    <property type="match status" value="2"/>
</dbReference>
<feature type="region of interest" description="Disordered" evidence="1">
    <location>
        <begin position="1"/>
        <end position="30"/>
    </location>
</feature>
<evidence type="ECO:0000313" key="3">
    <source>
        <dbReference type="Proteomes" id="UP001287286"/>
    </source>
</evidence>
<dbReference type="InterPro" id="IPR027417">
    <property type="entry name" value="P-loop_NTPase"/>
</dbReference>
<dbReference type="Proteomes" id="UP001287286">
    <property type="component" value="Unassembled WGS sequence"/>
</dbReference>
<gene>
    <name evidence="2" type="ORF">Purlil1_12758</name>
</gene>
<organism evidence="2 3">
    <name type="scientific">Purpureocillium lilacinum</name>
    <name type="common">Paecilomyces lilacinus</name>
    <dbReference type="NCBI Taxonomy" id="33203"/>
    <lineage>
        <taxon>Eukaryota</taxon>
        <taxon>Fungi</taxon>
        <taxon>Dikarya</taxon>
        <taxon>Ascomycota</taxon>
        <taxon>Pezizomycotina</taxon>
        <taxon>Sordariomycetes</taxon>
        <taxon>Hypocreomycetidae</taxon>
        <taxon>Hypocreales</taxon>
        <taxon>Ophiocordycipitaceae</taxon>
        <taxon>Purpureocillium</taxon>
    </lineage>
</organism>
<protein>
    <recommendedName>
        <fullName evidence="4">NB-ARC domain-containing protein</fullName>
    </recommendedName>
</protein>
<accession>A0ABR0BFX5</accession>
<dbReference type="Gene3D" id="3.40.50.300">
    <property type="entry name" value="P-loop containing nucleotide triphosphate hydrolases"/>
    <property type="match status" value="1"/>
</dbReference>
<feature type="region of interest" description="Disordered" evidence="1">
    <location>
        <begin position="245"/>
        <end position="274"/>
    </location>
</feature>
<dbReference type="PANTHER" id="PTHR46082">
    <property type="entry name" value="ATP/GTP-BINDING PROTEIN-RELATED"/>
    <property type="match status" value="1"/>
</dbReference>